<organism evidence="1 2">
    <name type="scientific">Euphydryas editha</name>
    <name type="common">Edith's checkerspot</name>
    <dbReference type="NCBI Taxonomy" id="104508"/>
    <lineage>
        <taxon>Eukaryota</taxon>
        <taxon>Metazoa</taxon>
        <taxon>Ecdysozoa</taxon>
        <taxon>Arthropoda</taxon>
        <taxon>Hexapoda</taxon>
        <taxon>Insecta</taxon>
        <taxon>Pterygota</taxon>
        <taxon>Neoptera</taxon>
        <taxon>Endopterygota</taxon>
        <taxon>Lepidoptera</taxon>
        <taxon>Glossata</taxon>
        <taxon>Ditrysia</taxon>
        <taxon>Papilionoidea</taxon>
        <taxon>Nymphalidae</taxon>
        <taxon>Nymphalinae</taxon>
        <taxon>Euphydryas</taxon>
    </lineage>
</organism>
<gene>
    <name evidence="1" type="ORF">EEDITHA_LOCUS11785</name>
</gene>
<name>A0AAU9UAV1_EUPED</name>
<evidence type="ECO:0000313" key="2">
    <source>
        <dbReference type="Proteomes" id="UP001153954"/>
    </source>
</evidence>
<sequence>MAKAMAKNPTEVSGERYRVQHAALPSGVHVIPLPLSGSDHELMFNVTWNPPTGPQVREYSLEVHSMTDTIDCRSNLCYEFNIPGESLWSVIPAYPSPVPEGCAVRPGCAYLVKLIAHPWDGHTVANLNVELDGK</sequence>
<dbReference type="Proteomes" id="UP001153954">
    <property type="component" value="Unassembled WGS sequence"/>
</dbReference>
<proteinExistence type="predicted"/>
<dbReference type="EMBL" id="CAKOGL010000016">
    <property type="protein sequence ID" value="CAH2096445.1"/>
    <property type="molecule type" value="Genomic_DNA"/>
</dbReference>
<reference evidence="1" key="1">
    <citation type="submission" date="2022-03" db="EMBL/GenBank/DDBJ databases">
        <authorList>
            <person name="Tunstrom K."/>
        </authorList>
    </citation>
    <scope>NUCLEOTIDE SEQUENCE</scope>
</reference>
<evidence type="ECO:0008006" key="3">
    <source>
        <dbReference type="Google" id="ProtNLM"/>
    </source>
</evidence>
<accession>A0AAU9UAV1</accession>
<comment type="caution">
    <text evidence="1">The sequence shown here is derived from an EMBL/GenBank/DDBJ whole genome shotgun (WGS) entry which is preliminary data.</text>
</comment>
<dbReference type="AlphaFoldDB" id="A0AAU9UAV1"/>
<keyword evidence="2" id="KW-1185">Reference proteome</keyword>
<protein>
    <recommendedName>
        <fullName evidence="3">Fibronectin type-III domain-containing protein</fullName>
    </recommendedName>
</protein>
<evidence type="ECO:0000313" key="1">
    <source>
        <dbReference type="EMBL" id="CAH2096445.1"/>
    </source>
</evidence>